<dbReference type="GO" id="GO:0005840">
    <property type="term" value="C:ribosome"/>
    <property type="evidence" value="ECO:0007669"/>
    <property type="project" value="UniProtKB-KW"/>
</dbReference>
<keyword evidence="1" id="KW-0175">Coiled coil</keyword>
<proteinExistence type="predicted"/>
<dbReference type="AlphaFoldDB" id="A0A0S6UA99"/>
<protein>
    <submittedName>
        <fullName evidence="3">Ribosomal protein L25</fullName>
    </submittedName>
</protein>
<keyword evidence="3" id="KW-0689">Ribosomal protein</keyword>
<keyword evidence="3" id="KW-0687">Ribonucleoprotein</keyword>
<dbReference type="EMBL" id="DF238840">
    <property type="protein sequence ID" value="GAF24739.1"/>
    <property type="molecule type" value="Genomic_DNA"/>
</dbReference>
<organism evidence="3">
    <name type="scientific">Moorella thermoacetica Y72</name>
    <dbReference type="NCBI Taxonomy" id="1325331"/>
    <lineage>
        <taxon>Bacteria</taxon>
        <taxon>Bacillati</taxon>
        <taxon>Bacillota</taxon>
        <taxon>Clostridia</taxon>
        <taxon>Neomoorellales</taxon>
        <taxon>Neomoorellaceae</taxon>
        <taxon>Neomoorella</taxon>
    </lineage>
</organism>
<dbReference type="InterPro" id="IPR025751">
    <property type="entry name" value="RsbRD_N_dom"/>
</dbReference>
<gene>
    <name evidence="3" type="ORF">MTY_0067</name>
</gene>
<feature type="coiled-coil region" evidence="1">
    <location>
        <begin position="145"/>
        <end position="172"/>
    </location>
</feature>
<sequence length="172" mass="19398">MVGVKLEEFLANKKTAVVNRWFQLLAEEYPPETARFLLREKDQFANPVGHTIQEAVTGLFDILLEGGEAGSASRYLDSLLRIQAVQDFPPSRAIGGILHIKKIIGEELAGEIRAAGIHPEEIRLFASRVDRLALAAFDIYMACREKLYEIRVQEVKNRIARLLQKANLLEKV</sequence>
<dbReference type="Proteomes" id="UP000063718">
    <property type="component" value="Unassembled WGS sequence"/>
</dbReference>
<reference evidence="3" key="1">
    <citation type="journal article" date="2014" name="Gene">
        <title>Genome-guided analysis of transformation efficiency and carbon dioxide assimilation by Moorella thermoacetica Y72.</title>
        <authorList>
            <person name="Tsukahara K."/>
            <person name="Kita A."/>
            <person name="Nakashimada Y."/>
            <person name="Hoshino T."/>
            <person name="Murakami K."/>
        </authorList>
    </citation>
    <scope>NUCLEOTIDE SEQUENCE [LARGE SCALE GENOMIC DNA]</scope>
    <source>
        <strain evidence="3">Y72</strain>
    </source>
</reference>
<accession>A0A0S6UA99</accession>
<evidence type="ECO:0000313" key="3">
    <source>
        <dbReference type="EMBL" id="GAF24739.1"/>
    </source>
</evidence>
<evidence type="ECO:0000259" key="2">
    <source>
        <dbReference type="Pfam" id="PF14361"/>
    </source>
</evidence>
<feature type="domain" description="RsbT co-antagonist protein RsbRD N-terminal" evidence="2">
    <location>
        <begin position="16"/>
        <end position="153"/>
    </location>
</feature>
<name>A0A0S6UA99_NEOTH</name>
<evidence type="ECO:0000256" key="1">
    <source>
        <dbReference type="SAM" id="Coils"/>
    </source>
</evidence>
<dbReference type="Pfam" id="PF14361">
    <property type="entry name" value="RsbRD_N"/>
    <property type="match status" value="1"/>
</dbReference>